<evidence type="ECO:0000256" key="1">
    <source>
        <dbReference type="ARBA" id="ARBA00006336"/>
    </source>
</evidence>
<dbReference type="Gene3D" id="3.40.50.850">
    <property type="entry name" value="Isochorismatase-like"/>
    <property type="match status" value="1"/>
</dbReference>
<dbReference type="HOGENOM" id="CLU_068979_14_1_1"/>
<feature type="signal peptide" evidence="2">
    <location>
        <begin position="1"/>
        <end position="17"/>
    </location>
</feature>
<organism evidence="4">
    <name type="scientific">Oryza nivara</name>
    <name type="common">Indian wild rice</name>
    <name type="synonym">Oryza sativa f. spontanea</name>
    <dbReference type="NCBI Taxonomy" id="4536"/>
    <lineage>
        <taxon>Eukaryota</taxon>
        <taxon>Viridiplantae</taxon>
        <taxon>Streptophyta</taxon>
        <taxon>Embryophyta</taxon>
        <taxon>Tracheophyta</taxon>
        <taxon>Spermatophyta</taxon>
        <taxon>Magnoliopsida</taxon>
        <taxon>Liliopsida</taxon>
        <taxon>Poales</taxon>
        <taxon>Poaceae</taxon>
        <taxon>BOP clade</taxon>
        <taxon>Oryzoideae</taxon>
        <taxon>Oryzeae</taxon>
        <taxon>Oryzinae</taxon>
        <taxon>Oryza</taxon>
    </lineage>
</organism>
<reference evidence="4" key="2">
    <citation type="submission" date="2018-04" db="EMBL/GenBank/DDBJ databases">
        <title>OnivRS2 (Oryza nivara Reference Sequence Version 2).</title>
        <authorList>
            <person name="Zhang J."/>
            <person name="Kudrna D."/>
            <person name="Lee S."/>
            <person name="Talag J."/>
            <person name="Rajasekar S."/>
            <person name="Welchert J."/>
            <person name="Hsing Y.-I."/>
            <person name="Wing R.A."/>
        </authorList>
    </citation>
    <scope>NUCLEOTIDE SEQUENCE [LARGE SCALE GENOMIC DNA]</scope>
    <source>
        <strain evidence="4">SL10</strain>
    </source>
</reference>
<dbReference type="CDD" id="cd00431">
    <property type="entry name" value="cysteine_hydrolases"/>
    <property type="match status" value="1"/>
</dbReference>
<name>A0A0E0H9M1_ORYNI</name>
<dbReference type="InterPro" id="IPR000868">
    <property type="entry name" value="Isochorismatase-like_dom"/>
</dbReference>
<dbReference type="AlphaFoldDB" id="A0A0E0H9M1"/>
<protein>
    <recommendedName>
        <fullName evidence="3">Isochorismatase-like domain-containing protein</fullName>
    </recommendedName>
</protein>
<dbReference type="SUPFAM" id="SSF52499">
    <property type="entry name" value="Isochorismatase-like hydrolases"/>
    <property type="match status" value="1"/>
</dbReference>
<evidence type="ECO:0000259" key="3">
    <source>
        <dbReference type="Pfam" id="PF00857"/>
    </source>
</evidence>
<evidence type="ECO:0000313" key="5">
    <source>
        <dbReference type="Proteomes" id="UP000006591"/>
    </source>
</evidence>
<dbReference type="EnsemblPlants" id="ONIVA05G03720.3">
    <property type="protein sequence ID" value="ONIVA05G03720.3"/>
    <property type="gene ID" value="ONIVA05G03720"/>
</dbReference>
<evidence type="ECO:0000256" key="2">
    <source>
        <dbReference type="SAM" id="SignalP"/>
    </source>
</evidence>
<dbReference type="PANTHER" id="PTHR47044">
    <property type="entry name" value="OS02G0276400 PROTEIN"/>
    <property type="match status" value="1"/>
</dbReference>
<proteinExistence type="inferred from homology"/>
<dbReference type="Proteomes" id="UP000006591">
    <property type="component" value="Chromosome 5"/>
</dbReference>
<sequence length="291" mass="31595">MTSHLALMSCLLVLLLSLDKFLLHYLKKRWLSPRISTSPSKSRRSMAAAAAGGGGAKWSETAMLVIDMQKDFVDPAMRSPMLVDGGQAVVPTVAEAVAVARERGIYVVWSRLLGLVECDEDCEFRGRIQEESCVACGALSKCHRFLGSVQCMCSSVGSKFVGGFPSARRFGLQVVREHDPSGADVEIFRRRYYSGGKGPTVKGLKGADLADGLVIKEGEYKLVKTRFSAFFATPLDSVLKTSGIKKLVIVGVQTPNCIRQTVFDAVALDYEKVTVIIDATAAARPEIHLCE</sequence>
<evidence type="ECO:0000313" key="4">
    <source>
        <dbReference type="EnsemblPlants" id="ONIVA05G03720.3"/>
    </source>
</evidence>
<keyword evidence="5" id="KW-1185">Reference proteome</keyword>
<dbReference type="Gramene" id="ONIVA05G03720.3">
    <property type="protein sequence ID" value="ONIVA05G03720.3"/>
    <property type="gene ID" value="ONIVA05G03720"/>
</dbReference>
<feature type="domain" description="Isochorismatase-like" evidence="3">
    <location>
        <begin position="61"/>
        <end position="114"/>
    </location>
</feature>
<feature type="domain" description="Isochorismatase-like" evidence="3">
    <location>
        <begin position="199"/>
        <end position="288"/>
    </location>
</feature>
<dbReference type="InterPro" id="IPR036380">
    <property type="entry name" value="Isochorismatase-like_sf"/>
</dbReference>
<accession>A0A0E0H9M1</accession>
<reference evidence="4" key="1">
    <citation type="submission" date="2015-04" db="UniProtKB">
        <authorList>
            <consortium name="EnsemblPlants"/>
        </authorList>
    </citation>
    <scope>IDENTIFICATION</scope>
    <source>
        <strain evidence="4">SL10</strain>
    </source>
</reference>
<comment type="similarity">
    <text evidence="1">Belongs to the isochorismatase family.</text>
</comment>
<dbReference type="Pfam" id="PF00857">
    <property type="entry name" value="Isochorismatase"/>
    <property type="match status" value="2"/>
</dbReference>
<keyword evidence="2" id="KW-0732">Signal</keyword>
<feature type="chain" id="PRO_5002361487" description="Isochorismatase-like domain-containing protein" evidence="2">
    <location>
        <begin position="18"/>
        <end position="291"/>
    </location>
</feature>